<accession>A0A0P0XDI0</accession>
<sequence length="116" mass="12886">MGRSTMLGLAQIQEDVVRSLISSCCWLLRDLIPRGADFRDRDDEMSIPIPCAAIEAVAMRYNLLLAIPTLRAAAAMALPYYFVSFPSSWLPPRTLVIVDLTLNSSTSEAQISKIRQ</sequence>
<reference evidence="2" key="1">
    <citation type="journal article" date="2005" name="Nature">
        <title>The map-based sequence of the rice genome.</title>
        <authorList>
            <consortium name="International rice genome sequencing project (IRGSP)"/>
            <person name="Matsumoto T."/>
            <person name="Wu J."/>
            <person name="Kanamori H."/>
            <person name="Katayose Y."/>
            <person name="Fujisawa M."/>
            <person name="Namiki N."/>
            <person name="Mizuno H."/>
            <person name="Yamamoto K."/>
            <person name="Antonio B.A."/>
            <person name="Baba T."/>
            <person name="Sakata K."/>
            <person name="Nagamura Y."/>
            <person name="Aoki H."/>
            <person name="Arikawa K."/>
            <person name="Arita K."/>
            <person name="Bito T."/>
            <person name="Chiden Y."/>
            <person name="Fujitsuka N."/>
            <person name="Fukunaka R."/>
            <person name="Hamada M."/>
            <person name="Harada C."/>
            <person name="Hayashi A."/>
            <person name="Hijishita S."/>
            <person name="Honda M."/>
            <person name="Hosokawa S."/>
            <person name="Ichikawa Y."/>
            <person name="Idonuma A."/>
            <person name="Iijima M."/>
            <person name="Ikeda M."/>
            <person name="Ikeno M."/>
            <person name="Ito K."/>
            <person name="Ito S."/>
            <person name="Ito T."/>
            <person name="Ito Y."/>
            <person name="Ito Y."/>
            <person name="Iwabuchi A."/>
            <person name="Kamiya K."/>
            <person name="Karasawa W."/>
            <person name="Kurita K."/>
            <person name="Katagiri S."/>
            <person name="Kikuta A."/>
            <person name="Kobayashi H."/>
            <person name="Kobayashi N."/>
            <person name="Machita K."/>
            <person name="Maehara T."/>
            <person name="Masukawa M."/>
            <person name="Mizubayashi T."/>
            <person name="Mukai Y."/>
            <person name="Nagasaki H."/>
            <person name="Nagata Y."/>
            <person name="Naito S."/>
            <person name="Nakashima M."/>
            <person name="Nakama Y."/>
            <person name="Nakamichi Y."/>
            <person name="Nakamura M."/>
            <person name="Meguro A."/>
            <person name="Negishi M."/>
            <person name="Ohta I."/>
            <person name="Ohta T."/>
            <person name="Okamoto M."/>
            <person name="Ono N."/>
            <person name="Saji S."/>
            <person name="Sakaguchi M."/>
            <person name="Sakai K."/>
            <person name="Shibata M."/>
            <person name="Shimokawa T."/>
            <person name="Song J."/>
            <person name="Takazaki Y."/>
            <person name="Terasawa K."/>
            <person name="Tsugane M."/>
            <person name="Tsuji K."/>
            <person name="Ueda S."/>
            <person name="Waki K."/>
            <person name="Yamagata H."/>
            <person name="Yamamoto M."/>
            <person name="Yamamoto S."/>
            <person name="Yamane H."/>
            <person name="Yoshiki S."/>
            <person name="Yoshihara R."/>
            <person name="Yukawa K."/>
            <person name="Zhong H."/>
            <person name="Yano M."/>
            <person name="Yuan Q."/>
            <person name="Ouyang S."/>
            <person name="Liu J."/>
            <person name="Jones K.M."/>
            <person name="Gansberger K."/>
            <person name="Moffat K."/>
            <person name="Hill J."/>
            <person name="Bera J."/>
            <person name="Fadrosh D."/>
            <person name="Jin S."/>
            <person name="Johri S."/>
            <person name="Kim M."/>
            <person name="Overton L."/>
            <person name="Reardon M."/>
            <person name="Tsitrin T."/>
            <person name="Vuong H."/>
            <person name="Weaver B."/>
            <person name="Ciecko A."/>
            <person name="Tallon L."/>
            <person name="Jackson J."/>
            <person name="Pai G."/>
            <person name="Aken S.V."/>
            <person name="Utterback T."/>
            <person name="Reidmuller S."/>
            <person name="Feldblyum T."/>
            <person name="Hsiao J."/>
            <person name="Zismann V."/>
            <person name="Iobst S."/>
            <person name="de Vazeille A.R."/>
            <person name="Buell C.R."/>
            <person name="Ying K."/>
            <person name="Li Y."/>
            <person name="Lu T."/>
            <person name="Huang Y."/>
            <person name="Zhao Q."/>
            <person name="Feng Q."/>
            <person name="Zhang L."/>
            <person name="Zhu J."/>
            <person name="Weng Q."/>
            <person name="Mu J."/>
            <person name="Lu Y."/>
            <person name="Fan D."/>
            <person name="Liu Y."/>
            <person name="Guan J."/>
            <person name="Zhang Y."/>
            <person name="Yu S."/>
            <person name="Liu X."/>
            <person name="Zhang Y."/>
            <person name="Hong G."/>
            <person name="Han B."/>
            <person name="Choisne N."/>
            <person name="Demange N."/>
            <person name="Orjeda G."/>
            <person name="Samain S."/>
            <person name="Cattolico L."/>
            <person name="Pelletier E."/>
            <person name="Couloux A."/>
            <person name="Segurens B."/>
            <person name="Wincker P."/>
            <person name="D'Hont A."/>
            <person name="Scarpelli C."/>
            <person name="Weissenbach J."/>
            <person name="Salanoubat M."/>
            <person name="Quetier F."/>
            <person name="Yu Y."/>
            <person name="Kim H.R."/>
            <person name="Rambo T."/>
            <person name="Currie J."/>
            <person name="Collura K."/>
            <person name="Luo M."/>
            <person name="Yang T."/>
            <person name="Ammiraju J.S.S."/>
            <person name="Engler F."/>
            <person name="Soderlund C."/>
            <person name="Wing R.A."/>
            <person name="Palmer L.E."/>
            <person name="de la Bastide M."/>
            <person name="Spiegel L."/>
            <person name="Nascimento L."/>
            <person name="Zutavern T."/>
            <person name="O'Shaughnessy A."/>
            <person name="Dike S."/>
            <person name="Dedhia N."/>
            <person name="Preston R."/>
            <person name="Balija V."/>
            <person name="McCombie W.R."/>
            <person name="Chow T."/>
            <person name="Chen H."/>
            <person name="Chung M."/>
            <person name="Chen C."/>
            <person name="Shaw J."/>
            <person name="Wu H."/>
            <person name="Hsiao K."/>
            <person name="Chao Y."/>
            <person name="Chu M."/>
            <person name="Cheng C."/>
            <person name="Hour A."/>
            <person name="Lee P."/>
            <person name="Lin S."/>
            <person name="Lin Y."/>
            <person name="Liou J."/>
            <person name="Liu S."/>
            <person name="Hsing Y."/>
            <person name="Raghuvanshi S."/>
            <person name="Mohanty A."/>
            <person name="Bharti A.K."/>
            <person name="Gaur A."/>
            <person name="Gupta V."/>
            <person name="Kumar D."/>
            <person name="Ravi V."/>
            <person name="Vij S."/>
            <person name="Kapur A."/>
            <person name="Khurana P."/>
            <person name="Khurana P."/>
            <person name="Khurana J.P."/>
            <person name="Tyagi A.K."/>
            <person name="Gaikwad K."/>
            <person name="Singh A."/>
            <person name="Dalal V."/>
            <person name="Srivastava S."/>
            <person name="Dixit A."/>
            <person name="Pal A.K."/>
            <person name="Ghazi I.A."/>
            <person name="Yadav M."/>
            <person name="Pandit A."/>
            <person name="Bhargava A."/>
            <person name="Sureshbabu K."/>
            <person name="Batra K."/>
            <person name="Sharma T.R."/>
            <person name="Mohapatra T."/>
            <person name="Singh N.K."/>
            <person name="Messing J."/>
            <person name="Nelson A.B."/>
            <person name="Fuks G."/>
            <person name="Kavchok S."/>
            <person name="Keizer G."/>
            <person name="Linton E."/>
            <person name="Llaca V."/>
            <person name="Song R."/>
            <person name="Tanyolac B."/>
            <person name="Young S."/>
            <person name="Ho-Il K."/>
            <person name="Hahn J.H."/>
            <person name="Sangsakoo G."/>
            <person name="Vanavichit A."/>
            <person name="de Mattos Luiz.A.T."/>
            <person name="Zimmer P.D."/>
            <person name="Malone G."/>
            <person name="Dellagostin O."/>
            <person name="de Oliveira A.C."/>
            <person name="Bevan M."/>
            <person name="Bancroft I."/>
            <person name="Minx P."/>
            <person name="Cordum H."/>
            <person name="Wilson R."/>
            <person name="Cheng Z."/>
            <person name="Jin W."/>
            <person name="Jiang J."/>
            <person name="Leong S.A."/>
            <person name="Iwama H."/>
            <person name="Gojobori T."/>
            <person name="Itoh T."/>
            <person name="Niimura Y."/>
            <person name="Fujii Y."/>
            <person name="Habara T."/>
            <person name="Sakai H."/>
            <person name="Sato Y."/>
            <person name="Wilson G."/>
            <person name="Kumar K."/>
            <person name="McCouch S."/>
            <person name="Juretic N."/>
            <person name="Hoen D."/>
            <person name="Wright S."/>
            <person name="Bruskiewich R."/>
            <person name="Bureau T."/>
            <person name="Miyao A."/>
            <person name="Hirochika H."/>
            <person name="Nishikawa T."/>
            <person name="Kadowaki K."/>
            <person name="Sugiura M."/>
            <person name="Burr B."/>
            <person name="Sasaki T."/>
        </authorList>
    </citation>
    <scope>NUCLEOTIDE SEQUENCE [LARGE SCALE GENOMIC DNA]</scope>
    <source>
        <strain evidence="2">cv. Nipponbare</strain>
    </source>
</reference>
<organism evidence="1 2">
    <name type="scientific">Oryza sativa subsp. japonica</name>
    <name type="common">Rice</name>
    <dbReference type="NCBI Taxonomy" id="39947"/>
    <lineage>
        <taxon>Eukaryota</taxon>
        <taxon>Viridiplantae</taxon>
        <taxon>Streptophyta</taxon>
        <taxon>Embryophyta</taxon>
        <taxon>Tracheophyta</taxon>
        <taxon>Spermatophyta</taxon>
        <taxon>Magnoliopsida</taxon>
        <taxon>Liliopsida</taxon>
        <taxon>Poales</taxon>
        <taxon>Poaceae</taxon>
        <taxon>BOP clade</taxon>
        <taxon>Oryzoideae</taxon>
        <taxon>Oryzeae</taxon>
        <taxon>Oryzinae</taxon>
        <taxon>Oryza</taxon>
        <taxon>Oryza sativa</taxon>
    </lineage>
</organism>
<evidence type="ECO:0000313" key="1">
    <source>
        <dbReference type="EMBL" id="BAC65029.1"/>
    </source>
</evidence>
<gene>
    <name evidence="1" type="primary">B1015H11.129</name>
</gene>
<dbReference type="EMBL" id="AP005123">
    <property type="protein sequence ID" value="BAC65029.1"/>
    <property type="molecule type" value="Genomic_DNA"/>
</dbReference>
<protein>
    <submittedName>
        <fullName evidence="1">Uncharacterized protein</fullName>
    </submittedName>
</protein>
<dbReference type="Proteomes" id="UP000000763">
    <property type="component" value="Chromosome 8"/>
</dbReference>
<evidence type="ECO:0000313" key="2">
    <source>
        <dbReference type="Proteomes" id="UP000000763"/>
    </source>
</evidence>
<dbReference type="AlphaFoldDB" id="A0A0P0XDI0"/>
<name>A0A0P0XDI0_ORYSJ</name>
<reference evidence="2" key="2">
    <citation type="journal article" date="2008" name="Nucleic Acids Res.">
        <title>The rice annotation project database (RAP-DB): 2008 update.</title>
        <authorList>
            <consortium name="The rice annotation project (RAP)"/>
        </authorList>
    </citation>
    <scope>GENOME REANNOTATION</scope>
    <source>
        <strain evidence="2">cv. Nipponbare</strain>
    </source>
</reference>
<proteinExistence type="predicted"/>